<name>A0ABT1LWC3_9MYCO</name>
<dbReference type="Pfam" id="PF22691">
    <property type="entry name" value="Thiolase_C_1"/>
    <property type="match status" value="1"/>
</dbReference>
<dbReference type="PROSITE" id="PS00737">
    <property type="entry name" value="THIOLASE_2"/>
    <property type="match status" value="1"/>
</dbReference>
<evidence type="ECO:0000256" key="4">
    <source>
        <dbReference type="ARBA" id="ARBA00023055"/>
    </source>
</evidence>
<keyword evidence="3" id="KW-0808">Transferase</keyword>
<dbReference type="Gene3D" id="3.40.47.10">
    <property type="match status" value="1"/>
</dbReference>
<dbReference type="PANTHER" id="PTHR42870">
    <property type="entry name" value="ACETYL-COA C-ACETYLTRANSFERASE"/>
    <property type="match status" value="1"/>
</dbReference>
<feature type="domain" description="Thiolase C-terminal" evidence="8">
    <location>
        <begin position="258"/>
        <end position="372"/>
    </location>
</feature>
<keyword evidence="4" id="KW-0445">Lipid transport</keyword>
<dbReference type="Proteomes" id="UP001651690">
    <property type="component" value="Unassembled WGS sequence"/>
</dbReference>
<evidence type="ECO:0000313" key="10">
    <source>
        <dbReference type="Proteomes" id="UP001651690"/>
    </source>
</evidence>
<feature type="domain" description="Thiolase N-terminal" evidence="7">
    <location>
        <begin position="3"/>
        <end position="225"/>
    </location>
</feature>
<dbReference type="RefSeq" id="WP_255058152.1">
    <property type="nucleotide sequence ID" value="NZ_JANDBD010000001.1"/>
</dbReference>
<keyword evidence="5" id="KW-0446">Lipid-binding</keyword>
<dbReference type="EC" id="2.3.1.176" evidence="1"/>
<dbReference type="InterPro" id="IPR020613">
    <property type="entry name" value="Thiolase_CS"/>
</dbReference>
<dbReference type="PIRSF" id="PIRSF000429">
    <property type="entry name" value="Ac-CoA_Ac_transf"/>
    <property type="match status" value="1"/>
</dbReference>
<evidence type="ECO:0000313" key="9">
    <source>
        <dbReference type="EMBL" id="MCP9271183.1"/>
    </source>
</evidence>
<keyword evidence="10" id="KW-1185">Reference proteome</keyword>
<comment type="caution">
    <text evidence="9">The sequence shown here is derived from an EMBL/GenBank/DDBJ whole genome shotgun (WGS) entry which is preliminary data.</text>
</comment>
<dbReference type="EMBL" id="JANDBD010000001">
    <property type="protein sequence ID" value="MCP9271183.1"/>
    <property type="molecule type" value="Genomic_DNA"/>
</dbReference>
<gene>
    <name evidence="9" type="ORF">NM203_03170</name>
</gene>
<dbReference type="PANTHER" id="PTHR42870:SF1">
    <property type="entry name" value="NON-SPECIFIC LIPID-TRANSFER PROTEIN-LIKE 2"/>
    <property type="match status" value="1"/>
</dbReference>
<protein>
    <recommendedName>
        <fullName evidence="1">propanoyl-CoA C-acyltransferase</fullName>
        <ecNumber evidence="1">2.3.1.176</ecNumber>
    </recommendedName>
    <alternativeName>
        <fullName evidence="6">Propanoyl-CoA C-acyltransferase</fullName>
    </alternativeName>
</protein>
<organism evidence="9 10">
    <name type="scientific">Mycolicibacterium arenosum</name>
    <dbReference type="NCBI Taxonomy" id="2952157"/>
    <lineage>
        <taxon>Bacteria</taxon>
        <taxon>Bacillati</taxon>
        <taxon>Actinomycetota</taxon>
        <taxon>Actinomycetes</taxon>
        <taxon>Mycobacteriales</taxon>
        <taxon>Mycobacteriaceae</taxon>
        <taxon>Mycolicibacterium</taxon>
    </lineage>
</organism>
<reference evidence="9 10" key="1">
    <citation type="submission" date="2022-06" db="EMBL/GenBank/DDBJ databases">
        <title>Mycolicibacterium sp. CAU 1645 isolated from seawater.</title>
        <authorList>
            <person name="Kim W."/>
        </authorList>
    </citation>
    <scope>NUCLEOTIDE SEQUENCE [LARGE SCALE GENOMIC DNA]</scope>
    <source>
        <strain evidence="9 10">CAU 1645</strain>
    </source>
</reference>
<dbReference type="SUPFAM" id="SSF53901">
    <property type="entry name" value="Thiolase-like"/>
    <property type="match status" value="1"/>
</dbReference>
<evidence type="ECO:0000256" key="2">
    <source>
        <dbReference type="ARBA" id="ARBA00022448"/>
    </source>
</evidence>
<evidence type="ECO:0000256" key="6">
    <source>
        <dbReference type="ARBA" id="ARBA00032316"/>
    </source>
</evidence>
<dbReference type="InterPro" id="IPR016039">
    <property type="entry name" value="Thiolase-like"/>
</dbReference>
<evidence type="ECO:0000256" key="5">
    <source>
        <dbReference type="ARBA" id="ARBA00023121"/>
    </source>
</evidence>
<dbReference type="CDD" id="cd00829">
    <property type="entry name" value="SCP-x_thiolase"/>
    <property type="match status" value="1"/>
</dbReference>
<dbReference type="InterPro" id="IPR055140">
    <property type="entry name" value="Thiolase_C_2"/>
</dbReference>
<evidence type="ECO:0000256" key="3">
    <source>
        <dbReference type="ARBA" id="ARBA00022679"/>
    </source>
</evidence>
<proteinExistence type="predicted"/>
<sequence length="387" mass="38993">MDVAIIGTGITRFGMFVDTRLRELAAEAADAALADAGVGPEAIGLVVFGNAAAGVLTGQEMIRAHTALRGSRVAGRPMLSVENACASSSSAFHLGAMAVSSGAYDHVLVVGAEKMTSTDRTRAPRALATAVDVELVGRQDGSRPVFMEIYAAEARAYLERTGASVRDLALVAAKSLHNGSLNPIAQNRTALTADEILAARTIVDPLTRPMCSSIGDGAAACVLTRTDLARRGDRASVRVLASAVGAARVGDDGDVVGRTARVAFEQAGVGPDGIDLFEVHDAASPAELVIAEEIGIAPPGEGAKLARDGATGIGGSTPVNVSGGLLARGHPIGATGAAQLVELADQLRGRGGARQVQGARIGLAENAGGSLGDGPAACVVTILSAPD</sequence>
<keyword evidence="2" id="KW-0813">Transport</keyword>
<dbReference type="Pfam" id="PF00108">
    <property type="entry name" value="Thiolase_N"/>
    <property type="match status" value="1"/>
</dbReference>
<evidence type="ECO:0000259" key="8">
    <source>
        <dbReference type="Pfam" id="PF22691"/>
    </source>
</evidence>
<dbReference type="InterPro" id="IPR002155">
    <property type="entry name" value="Thiolase"/>
</dbReference>
<dbReference type="InterPro" id="IPR020616">
    <property type="entry name" value="Thiolase_N"/>
</dbReference>
<evidence type="ECO:0000259" key="7">
    <source>
        <dbReference type="Pfam" id="PF00108"/>
    </source>
</evidence>
<evidence type="ECO:0000256" key="1">
    <source>
        <dbReference type="ARBA" id="ARBA00012352"/>
    </source>
</evidence>
<accession>A0ABT1LWC3</accession>